<comment type="caution">
    <text evidence="1">The sequence shown here is derived from an EMBL/GenBank/DDBJ whole genome shotgun (WGS) entry which is preliminary data.</text>
</comment>
<dbReference type="EMBL" id="BPQP01000063">
    <property type="protein sequence ID" value="GJD96528.1"/>
    <property type="molecule type" value="Genomic_DNA"/>
</dbReference>
<sequence length="89" mass="10321">MQIVWDEPKRELNHQVHGLDFADARERFEWNDALIENTYPGKNGARLKATGFLDGDLVVLVFSRLGAQALSFISLRRANRTERKRYDES</sequence>
<proteinExistence type="predicted"/>
<evidence type="ECO:0008006" key="3">
    <source>
        <dbReference type="Google" id="ProtNLM"/>
    </source>
</evidence>
<gene>
    <name evidence="1" type="ORF">OCOJLMKI_3749</name>
</gene>
<dbReference type="Proteomes" id="UP001055125">
    <property type="component" value="Unassembled WGS sequence"/>
</dbReference>
<keyword evidence="2" id="KW-1185">Reference proteome</keyword>
<name>A0ABQ4S3Z3_9HYPH</name>
<dbReference type="Gene3D" id="3.10.450.530">
    <property type="entry name" value="Ribonuclease toxin, BrnT, of type II toxin-antitoxin system"/>
    <property type="match status" value="1"/>
</dbReference>
<dbReference type="InterPro" id="IPR007460">
    <property type="entry name" value="BrnT_toxin"/>
</dbReference>
<accession>A0ABQ4S3Z3</accession>
<evidence type="ECO:0000313" key="2">
    <source>
        <dbReference type="Proteomes" id="UP001055125"/>
    </source>
</evidence>
<reference evidence="1" key="2">
    <citation type="submission" date="2021-08" db="EMBL/GenBank/DDBJ databases">
        <authorList>
            <person name="Tani A."/>
            <person name="Ola A."/>
            <person name="Ogura Y."/>
            <person name="Katsura K."/>
            <person name="Hayashi T."/>
        </authorList>
    </citation>
    <scope>NUCLEOTIDE SEQUENCE</scope>
    <source>
        <strain evidence="1">DSM 19015</strain>
    </source>
</reference>
<organism evidence="1 2">
    <name type="scientific">Methylobacterium iners</name>
    <dbReference type="NCBI Taxonomy" id="418707"/>
    <lineage>
        <taxon>Bacteria</taxon>
        <taxon>Pseudomonadati</taxon>
        <taxon>Pseudomonadota</taxon>
        <taxon>Alphaproteobacteria</taxon>
        <taxon>Hyphomicrobiales</taxon>
        <taxon>Methylobacteriaceae</taxon>
        <taxon>Methylobacterium</taxon>
    </lineage>
</organism>
<evidence type="ECO:0000313" key="1">
    <source>
        <dbReference type="EMBL" id="GJD96528.1"/>
    </source>
</evidence>
<protein>
    <recommendedName>
        <fullName evidence="3">BrnT family toxin</fullName>
    </recommendedName>
</protein>
<dbReference type="Pfam" id="PF04365">
    <property type="entry name" value="BrnT_toxin"/>
    <property type="match status" value="1"/>
</dbReference>
<reference evidence="1" key="1">
    <citation type="journal article" date="2021" name="Front. Microbiol.">
        <title>Comprehensive Comparative Genomics and Phenotyping of Methylobacterium Species.</title>
        <authorList>
            <person name="Alessa O."/>
            <person name="Ogura Y."/>
            <person name="Fujitani Y."/>
            <person name="Takami H."/>
            <person name="Hayashi T."/>
            <person name="Sahin N."/>
            <person name="Tani A."/>
        </authorList>
    </citation>
    <scope>NUCLEOTIDE SEQUENCE</scope>
    <source>
        <strain evidence="1">DSM 19015</strain>
    </source>
</reference>
<dbReference type="InterPro" id="IPR038573">
    <property type="entry name" value="BrnT_sf"/>
</dbReference>
<dbReference type="RefSeq" id="WP_238245630.1">
    <property type="nucleotide sequence ID" value="NZ_BPQP01000063.1"/>
</dbReference>